<reference evidence="4 5" key="1">
    <citation type="submission" date="2021-06" db="EMBL/GenBank/DDBJ databases">
        <authorList>
            <person name="Sun Q."/>
            <person name="Li D."/>
        </authorList>
    </citation>
    <scope>NUCLEOTIDE SEQUENCE [LARGE SCALE GENOMIC DNA]</scope>
    <source>
        <strain evidence="4 5">MSJ-11</strain>
    </source>
</reference>
<organism evidence="4 5">
    <name type="scientific">Clostridium mobile</name>
    <dbReference type="NCBI Taxonomy" id="2841512"/>
    <lineage>
        <taxon>Bacteria</taxon>
        <taxon>Bacillati</taxon>
        <taxon>Bacillota</taxon>
        <taxon>Clostridia</taxon>
        <taxon>Eubacteriales</taxon>
        <taxon>Clostridiaceae</taxon>
        <taxon>Clostridium</taxon>
    </lineage>
</organism>
<dbReference type="Pfam" id="PF04055">
    <property type="entry name" value="Radical_SAM"/>
    <property type="match status" value="1"/>
</dbReference>
<keyword evidence="2" id="KW-0479">Metal-binding</keyword>
<name>A0ABS6EKP7_9CLOT</name>
<evidence type="ECO:0000256" key="1">
    <source>
        <dbReference type="ARBA" id="ARBA00001966"/>
    </source>
</evidence>
<protein>
    <submittedName>
        <fullName evidence="4">Radical SAM protein</fullName>
    </submittedName>
</protein>
<dbReference type="InterPro" id="IPR040084">
    <property type="entry name" value="GTPase_Obg"/>
</dbReference>
<dbReference type="RefSeq" id="WP_216440370.1">
    <property type="nucleotide sequence ID" value="NZ_JAHLQF010000004.1"/>
</dbReference>
<dbReference type="PROSITE" id="PS51918">
    <property type="entry name" value="RADICAL_SAM"/>
    <property type="match status" value="1"/>
</dbReference>
<dbReference type="InterPro" id="IPR007197">
    <property type="entry name" value="rSAM"/>
</dbReference>
<sequence length="311" mass="35752">MRDYKFIFGPIPSRRLGMSLGVSPIPKKYCSYSCVYCQVGRTDHLTDKREDFFLLDDIIEEFKDYVEHNEDFNVVTVVGEGEPTLYKSLGRLIHELKKLTSKPVVVITNGATLGEAEVREDLMECDILLPSIDAFDEESFKKIHRPHGRIKFQDSYEGLVEFSKEFKGELWLEVMLIEGINTSEEDLIKLKALIDKINYSRIFINAPVRPPAEENISIPPKESVERAAKILGGFSIDSLTTGSFSSGIADNYHAILSIIKRHPMNQFEINSFFKDRNCNQEEIDFYFNKLNNDPSVQVVEYRGYFTYRVTN</sequence>
<dbReference type="PANTHER" id="PTHR43787">
    <property type="entry name" value="FEMO COFACTOR BIOSYNTHESIS PROTEIN NIFB-RELATED"/>
    <property type="match status" value="1"/>
</dbReference>
<gene>
    <name evidence="4" type="ORF">KQI86_15785</name>
</gene>
<evidence type="ECO:0000313" key="4">
    <source>
        <dbReference type="EMBL" id="MBU5485781.1"/>
    </source>
</evidence>
<dbReference type="EMBL" id="JAHLQF010000004">
    <property type="protein sequence ID" value="MBU5485781.1"/>
    <property type="molecule type" value="Genomic_DNA"/>
</dbReference>
<comment type="caution">
    <text evidence="4">The sequence shown here is derived from an EMBL/GenBank/DDBJ whole genome shotgun (WGS) entry which is preliminary data.</text>
</comment>
<keyword evidence="2" id="KW-0408">Iron</keyword>
<dbReference type="CDD" id="cd01335">
    <property type="entry name" value="Radical_SAM"/>
    <property type="match status" value="1"/>
</dbReference>
<dbReference type="InterPro" id="IPR006638">
    <property type="entry name" value="Elp3/MiaA/NifB-like_rSAM"/>
</dbReference>
<keyword evidence="5" id="KW-1185">Reference proteome</keyword>
<evidence type="ECO:0000259" key="3">
    <source>
        <dbReference type="PROSITE" id="PS51918"/>
    </source>
</evidence>
<proteinExistence type="predicted"/>
<accession>A0ABS6EKP7</accession>
<dbReference type="SMART" id="SM00729">
    <property type="entry name" value="Elp3"/>
    <property type="match status" value="1"/>
</dbReference>
<evidence type="ECO:0000313" key="5">
    <source>
        <dbReference type="Proteomes" id="UP000726170"/>
    </source>
</evidence>
<dbReference type="Proteomes" id="UP000726170">
    <property type="component" value="Unassembled WGS sequence"/>
</dbReference>
<keyword evidence="2" id="KW-0004">4Fe-4S</keyword>
<comment type="cofactor">
    <cofactor evidence="1">
        <name>[4Fe-4S] cluster</name>
        <dbReference type="ChEBI" id="CHEBI:49883"/>
    </cofactor>
</comment>
<keyword evidence="2" id="KW-0411">Iron-sulfur</keyword>
<feature type="domain" description="Radical SAM core" evidence="3">
    <location>
        <begin position="10"/>
        <end position="237"/>
    </location>
</feature>
<dbReference type="SFLD" id="SFLDS00029">
    <property type="entry name" value="Radical_SAM"/>
    <property type="match status" value="1"/>
</dbReference>
<evidence type="ECO:0000256" key="2">
    <source>
        <dbReference type="ARBA" id="ARBA00022485"/>
    </source>
</evidence>
<dbReference type="PANTHER" id="PTHR43787:SF11">
    <property type="entry name" value="UPF0026 PROTEIN SLR1464"/>
    <property type="match status" value="1"/>
</dbReference>
<dbReference type="SFLD" id="SFLDG01083">
    <property type="entry name" value="Uncharacterised_Radical_SAM_Su"/>
    <property type="match status" value="1"/>
</dbReference>